<feature type="compositionally biased region" description="Gly residues" evidence="7">
    <location>
        <begin position="451"/>
        <end position="461"/>
    </location>
</feature>
<dbReference type="PROSITE" id="PS50110">
    <property type="entry name" value="RESPONSE_REGULATORY"/>
    <property type="match status" value="1"/>
</dbReference>
<dbReference type="PROSITE" id="PS00675">
    <property type="entry name" value="SIGMA54_INTERACT_1"/>
    <property type="match status" value="1"/>
</dbReference>
<dbReference type="EMBL" id="CP001197">
    <property type="protein sequence ID" value="ACL08309.1"/>
    <property type="molecule type" value="Genomic_DNA"/>
</dbReference>
<dbReference type="SUPFAM" id="SSF46689">
    <property type="entry name" value="Homeodomain-like"/>
    <property type="match status" value="1"/>
</dbReference>
<dbReference type="InterPro" id="IPR009057">
    <property type="entry name" value="Homeodomain-like_sf"/>
</dbReference>
<dbReference type="Pfam" id="PF02954">
    <property type="entry name" value="HTH_8"/>
    <property type="match status" value="1"/>
</dbReference>
<keyword evidence="3" id="KW-0805">Transcription regulation</keyword>
<dbReference type="Pfam" id="PF25601">
    <property type="entry name" value="AAA_lid_14"/>
    <property type="match status" value="1"/>
</dbReference>
<feature type="modified residue" description="4-aspartylphosphate" evidence="6">
    <location>
        <position position="57"/>
    </location>
</feature>
<keyword evidence="1" id="KW-0547">Nucleotide-binding</keyword>
<dbReference type="GO" id="GO:0000160">
    <property type="term" value="P:phosphorelay signal transduction system"/>
    <property type="evidence" value="ECO:0007669"/>
    <property type="project" value="InterPro"/>
</dbReference>
<dbReference type="FunFam" id="3.40.50.300:FF:000006">
    <property type="entry name" value="DNA-binding transcriptional regulator NtrC"/>
    <property type="match status" value="1"/>
</dbReference>
<dbReference type="AlphaFoldDB" id="B8DRM2"/>
<feature type="domain" description="Sigma-54 factor interaction" evidence="8">
    <location>
        <begin position="147"/>
        <end position="376"/>
    </location>
</feature>
<dbReference type="Gene3D" id="3.40.50.300">
    <property type="entry name" value="P-loop containing nucleotide triphosphate hydrolases"/>
    <property type="match status" value="1"/>
</dbReference>
<name>B8DRM2_NITV9</name>
<organism evidence="10">
    <name type="scientific">Nitratidesulfovibrio vulgaris (strain DSM 19637 / Miyazaki F)</name>
    <name type="common">Desulfovibrio vulgaris</name>
    <dbReference type="NCBI Taxonomy" id="883"/>
    <lineage>
        <taxon>Bacteria</taxon>
        <taxon>Pseudomonadati</taxon>
        <taxon>Thermodesulfobacteriota</taxon>
        <taxon>Desulfovibrionia</taxon>
        <taxon>Desulfovibrionales</taxon>
        <taxon>Desulfovibrionaceae</taxon>
        <taxon>Nitratidesulfovibrio</taxon>
    </lineage>
</organism>
<dbReference type="SMART" id="SM00382">
    <property type="entry name" value="AAA"/>
    <property type="match status" value="1"/>
</dbReference>
<accession>B8DRM2</accession>
<evidence type="ECO:0000256" key="7">
    <source>
        <dbReference type="SAM" id="MobiDB-lite"/>
    </source>
</evidence>
<dbReference type="Pfam" id="PF00072">
    <property type="entry name" value="Response_reg"/>
    <property type="match status" value="1"/>
</dbReference>
<dbReference type="InterPro" id="IPR001789">
    <property type="entry name" value="Sig_transdc_resp-reg_receiver"/>
</dbReference>
<dbReference type="HOGENOM" id="CLU_000445_0_6_7"/>
<dbReference type="GO" id="GO:0043565">
    <property type="term" value="F:sequence-specific DNA binding"/>
    <property type="evidence" value="ECO:0007669"/>
    <property type="project" value="InterPro"/>
</dbReference>
<dbReference type="Pfam" id="PF00158">
    <property type="entry name" value="Sigma54_activat"/>
    <property type="match status" value="1"/>
</dbReference>
<evidence type="ECO:0000256" key="1">
    <source>
        <dbReference type="ARBA" id="ARBA00022741"/>
    </source>
</evidence>
<keyword evidence="5" id="KW-0804">Transcription</keyword>
<keyword evidence="4" id="KW-0238">DNA-binding</keyword>
<feature type="domain" description="Response regulatory" evidence="9">
    <location>
        <begin position="6"/>
        <end position="122"/>
    </location>
</feature>
<evidence type="ECO:0000256" key="5">
    <source>
        <dbReference type="ARBA" id="ARBA00023163"/>
    </source>
</evidence>
<dbReference type="SMART" id="SM00448">
    <property type="entry name" value="REC"/>
    <property type="match status" value="1"/>
</dbReference>
<dbReference type="OrthoDB" id="9763792at2"/>
<dbReference type="SUPFAM" id="SSF52540">
    <property type="entry name" value="P-loop containing nucleoside triphosphate hydrolases"/>
    <property type="match status" value="1"/>
</dbReference>
<feature type="region of interest" description="Disordered" evidence="7">
    <location>
        <begin position="394"/>
        <end position="461"/>
    </location>
</feature>
<dbReference type="Gene3D" id="3.40.50.2300">
    <property type="match status" value="1"/>
</dbReference>
<dbReference type="PANTHER" id="PTHR32071:SF117">
    <property type="entry name" value="PTS-DEPENDENT DIHYDROXYACETONE KINASE OPERON REGULATORY PROTEIN-RELATED"/>
    <property type="match status" value="1"/>
</dbReference>
<dbReference type="InterPro" id="IPR025662">
    <property type="entry name" value="Sigma_54_int_dom_ATP-bd_1"/>
</dbReference>
<dbReference type="PANTHER" id="PTHR32071">
    <property type="entry name" value="TRANSCRIPTIONAL REGULATORY PROTEIN"/>
    <property type="match status" value="1"/>
</dbReference>
<dbReference type="InterPro" id="IPR058031">
    <property type="entry name" value="AAA_lid_NorR"/>
</dbReference>
<evidence type="ECO:0000256" key="4">
    <source>
        <dbReference type="ARBA" id="ARBA00023125"/>
    </source>
</evidence>
<evidence type="ECO:0000259" key="8">
    <source>
        <dbReference type="PROSITE" id="PS50045"/>
    </source>
</evidence>
<dbReference type="Gene3D" id="1.10.10.60">
    <property type="entry name" value="Homeodomain-like"/>
    <property type="match status" value="1"/>
</dbReference>
<dbReference type="InterPro" id="IPR011006">
    <property type="entry name" value="CheY-like_superfamily"/>
</dbReference>
<keyword evidence="2" id="KW-0067">ATP-binding</keyword>
<dbReference type="PROSITE" id="PS50045">
    <property type="entry name" value="SIGMA54_INTERACT_4"/>
    <property type="match status" value="1"/>
</dbReference>
<evidence type="ECO:0000256" key="2">
    <source>
        <dbReference type="ARBA" id="ARBA00022840"/>
    </source>
</evidence>
<sequence>MPHRPHVLIVDDEPDFARGLSRLAAELFPEVVVSQAFSGAEALNCLRAQRMDVLLTDLRMPGMTGLQLVTMALEQDPDLSVVVLTAHGSIETAVEALRAGAYDFVAKPVEPDQLARVLGKGLERSRLLAENRRLRDVVSLGTGRDDLVGLGQAMQALRRTIATVAQSDYTVLVRGESGTGKEMVARTIHRQSQRSSMPFLAVNCPAIPEHLLESELFGHVRGAFTGAERDRKGLFAMADGGTVHLDEIGDISQAIQTKLLRFLQEGEIRPVGSGRTEHVDVRVVASTNQDLEARMASREFREDLFYRLNVVTIRVPPLRERVEDIPLLVVTFLRNACDELGLPQKTVAPDVLDHLAGRDWPGNVRELQNVVRRLTLFSGGDVLGMDTVRQVAAGGHGRTGDWLRTRQPGLAGVAGSGTAGGGVADAPMHGQAGGPEPAGGVGAAEAAGAGASAGAGGSGPAGGGVVPYKEAKARVTDRFTQGYLRDLLAQTGGNVSEAARLSGLSRVAIQKMVARLGMDVGEFRG</sequence>
<reference evidence="10" key="1">
    <citation type="submission" date="2008-10" db="EMBL/GenBank/DDBJ databases">
        <title>Complete sequence of Desulfovibrio vulgaris str. 'Miyazaki F'.</title>
        <authorList>
            <person name="Lucas S."/>
            <person name="Copeland A."/>
            <person name="Lapidus A."/>
            <person name="Glavina del Rio T."/>
            <person name="Dalin E."/>
            <person name="Tice H."/>
            <person name="Bruce D."/>
            <person name="Goodwin L."/>
            <person name="Pitluck S."/>
            <person name="Sims D."/>
            <person name="Brettin T."/>
            <person name="Detter J.C."/>
            <person name="Han C."/>
            <person name="Larimer F."/>
            <person name="Land M."/>
            <person name="Hauser L."/>
            <person name="Kyrpides N."/>
            <person name="Mikhailova N."/>
            <person name="Hazen T.C."/>
            <person name="Richardson P."/>
        </authorList>
    </citation>
    <scope>NUCLEOTIDE SEQUENCE</scope>
    <source>
        <strain evidence="10">Miyazaki F</strain>
    </source>
</reference>
<evidence type="ECO:0000256" key="6">
    <source>
        <dbReference type="PROSITE-ProRule" id="PRU00169"/>
    </source>
</evidence>
<dbReference type="InterPro" id="IPR002078">
    <property type="entry name" value="Sigma_54_int"/>
</dbReference>
<proteinExistence type="predicted"/>
<evidence type="ECO:0000259" key="9">
    <source>
        <dbReference type="PROSITE" id="PS50110"/>
    </source>
</evidence>
<evidence type="ECO:0000313" key="10">
    <source>
        <dbReference type="EMBL" id="ACL08309.1"/>
    </source>
</evidence>
<dbReference type="PROSITE" id="PS00688">
    <property type="entry name" value="SIGMA54_INTERACT_3"/>
    <property type="match status" value="1"/>
</dbReference>
<gene>
    <name evidence="10" type="ordered locus">DvMF_1360</name>
</gene>
<dbReference type="SUPFAM" id="SSF52172">
    <property type="entry name" value="CheY-like"/>
    <property type="match status" value="1"/>
</dbReference>
<feature type="compositionally biased region" description="Gly residues" evidence="7">
    <location>
        <begin position="412"/>
        <end position="423"/>
    </location>
</feature>
<dbReference type="CDD" id="cd00009">
    <property type="entry name" value="AAA"/>
    <property type="match status" value="1"/>
</dbReference>
<dbReference type="InterPro" id="IPR027417">
    <property type="entry name" value="P-loop_NTPase"/>
</dbReference>
<feature type="compositionally biased region" description="Gly residues" evidence="7">
    <location>
        <begin position="431"/>
        <end position="442"/>
    </location>
</feature>
<keyword evidence="6" id="KW-0597">Phosphoprotein</keyword>
<dbReference type="GO" id="GO:0005524">
    <property type="term" value="F:ATP binding"/>
    <property type="evidence" value="ECO:0007669"/>
    <property type="project" value="UniProtKB-KW"/>
</dbReference>
<evidence type="ECO:0000256" key="3">
    <source>
        <dbReference type="ARBA" id="ARBA00023015"/>
    </source>
</evidence>
<dbReference type="STRING" id="883.DvMF_1360"/>
<dbReference type="PRINTS" id="PR01590">
    <property type="entry name" value="HTHFIS"/>
</dbReference>
<dbReference type="InterPro" id="IPR025944">
    <property type="entry name" value="Sigma_54_int_dom_CS"/>
</dbReference>
<dbReference type="KEGG" id="dvm:DvMF_1360"/>
<protein>
    <submittedName>
        <fullName evidence="10">Two component, sigma54 specific, transcriptional regulator, Fis family</fullName>
    </submittedName>
</protein>
<dbReference type="InterPro" id="IPR002197">
    <property type="entry name" value="HTH_Fis"/>
</dbReference>
<dbReference type="InterPro" id="IPR003593">
    <property type="entry name" value="AAA+_ATPase"/>
</dbReference>
<dbReference type="GO" id="GO:0006355">
    <property type="term" value="P:regulation of DNA-templated transcription"/>
    <property type="evidence" value="ECO:0007669"/>
    <property type="project" value="InterPro"/>
</dbReference>
<dbReference type="Gene3D" id="1.10.8.60">
    <property type="match status" value="1"/>
</dbReference>
<dbReference type="eggNOG" id="COG2204">
    <property type="taxonomic scope" value="Bacteria"/>
</dbReference>